<protein>
    <submittedName>
        <fullName evidence="1">Uncharacterized protein</fullName>
    </submittedName>
</protein>
<gene>
    <name evidence="1" type="ORF">BD410DRAFT_778146</name>
</gene>
<evidence type="ECO:0000313" key="2">
    <source>
        <dbReference type="Proteomes" id="UP000294933"/>
    </source>
</evidence>
<organism evidence="1 2">
    <name type="scientific">Rickenella mellea</name>
    <dbReference type="NCBI Taxonomy" id="50990"/>
    <lineage>
        <taxon>Eukaryota</taxon>
        <taxon>Fungi</taxon>
        <taxon>Dikarya</taxon>
        <taxon>Basidiomycota</taxon>
        <taxon>Agaricomycotina</taxon>
        <taxon>Agaricomycetes</taxon>
        <taxon>Hymenochaetales</taxon>
        <taxon>Rickenellaceae</taxon>
        <taxon>Rickenella</taxon>
    </lineage>
</organism>
<dbReference type="STRING" id="50990.A0A4Y7PIT4"/>
<accession>A0A4Y7PIT4</accession>
<dbReference type="Proteomes" id="UP000294933">
    <property type="component" value="Unassembled WGS sequence"/>
</dbReference>
<evidence type="ECO:0000313" key="1">
    <source>
        <dbReference type="EMBL" id="TDL15383.1"/>
    </source>
</evidence>
<sequence length="274" mass="31038">MVIIDEKCMLPPPPPYAPPPGVDLNPPPFPSHKVAKTLASLPPHILLYIVHQTLPQTSGEFDGEGKIERQRKTLYWMSIGLRLVNRIFYIACMHVLRSTYLPAYTSLIHKPYSSDPFPMSVPTPTTSTSLPLASPVNALQRETQVLDYFIALKVREDVWADDTELHLERDESFRDLFDLMQPRARTEDLVRVFGEHAGIISVTGCVDSRRRSQSATLPFNALSVSFSPRRVGLVFSSKGGKRTIVDVGRERDDKLEVAAKRLVRELNVWLRDYQ</sequence>
<dbReference type="EMBL" id="ML170277">
    <property type="protein sequence ID" value="TDL15383.1"/>
    <property type="molecule type" value="Genomic_DNA"/>
</dbReference>
<keyword evidence="2" id="KW-1185">Reference proteome</keyword>
<dbReference type="AlphaFoldDB" id="A0A4Y7PIT4"/>
<reference evidence="1 2" key="1">
    <citation type="submission" date="2018-06" db="EMBL/GenBank/DDBJ databases">
        <title>A transcriptomic atlas of mushroom development highlights an independent origin of complex multicellularity.</title>
        <authorList>
            <consortium name="DOE Joint Genome Institute"/>
            <person name="Krizsan K."/>
            <person name="Almasi E."/>
            <person name="Merenyi Z."/>
            <person name="Sahu N."/>
            <person name="Viragh M."/>
            <person name="Koszo T."/>
            <person name="Mondo S."/>
            <person name="Kiss B."/>
            <person name="Balint B."/>
            <person name="Kues U."/>
            <person name="Barry K."/>
            <person name="Hegedus J.C."/>
            <person name="Henrissat B."/>
            <person name="Johnson J."/>
            <person name="Lipzen A."/>
            <person name="Ohm R."/>
            <person name="Nagy I."/>
            <person name="Pangilinan J."/>
            <person name="Yan J."/>
            <person name="Xiong Y."/>
            <person name="Grigoriev I.V."/>
            <person name="Hibbett D.S."/>
            <person name="Nagy L.G."/>
        </authorList>
    </citation>
    <scope>NUCLEOTIDE SEQUENCE [LARGE SCALE GENOMIC DNA]</scope>
    <source>
        <strain evidence="1 2">SZMC22713</strain>
    </source>
</reference>
<name>A0A4Y7PIT4_9AGAM</name>
<dbReference type="OrthoDB" id="2536866at2759"/>
<proteinExistence type="predicted"/>
<dbReference type="VEuPathDB" id="FungiDB:BD410DRAFT_778146"/>